<reference evidence="10" key="1">
    <citation type="submission" date="2020-02" db="EMBL/GenBank/DDBJ databases">
        <authorList>
            <person name="Meier V. D."/>
        </authorList>
    </citation>
    <scope>NUCLEOTIDE SEQUENCE</scope>
    <source>
        <strain evidence="10">AVDCRST_MAG76</strain>
    </source>
</reference>
<dbReference type="GO" id="GO:0004252">
    <property type="term" value="F:serine-type endopeptidase activity"/>
    <property type="evidence" value="ECO:0007669"/>
    <property type="project" value="InterPro"/>
</dbReference>
<comment type="catalytic activity">
    <reaction evidence="1 8">
        <text>Cleavage of hydrophobic, N-terminal signal or leader sequences from secreted and periplasmic proteins.</text>
        <dbReference type="EC" id="3.4.21.89"/>
    </reaction>
</comment>
<dbReference type="InterPro" id="IPR019756">
    <property type="entry name" value="Pept_S26A_signal_pept_1_Ser-AS"/>
</dbReference>
<dbReference type="AlphaFoldDB" id="A0A6J4H5D6"/>
<name>A0A6J4H5D6_9ACTN</name>
<dbReference type="Gene3D" id="2.10.109.10">
    <property type="entry name" value="Umud Fragment, subunit A"/>
    <property type="match status" value="1"/>
</dbReference>
<dbReference type="EC" id="3.4.21.89" evidence="4 8"/>
<protein>
    <recommendedName>
        <fullName evidence="4 8">Signal peptidase I</fullName>
        <ecNumber evidence="4 8">3.4.21.89</ecNumber>
    </recommendedName>
</protein>
<evidence type="ECO:0000313" key="10">
    <source>
        <dbReference type="EMBL" id="CAA9213618.1"/>
    </source>
</evidence>
<keyword evidence="6 8" id="KW-0378">Hydrolase</keyword>
<dbReference type="PROSITE" id="PS00501">
    <property type="entry name" value="SPASE_I_1"/>
    <property type="match status" value="1"/>
</dbReference>
<dbReference type="Pfam" id="PF10502">
    <property type="entry name" value="Peptidase_S26"/>
    <property type="match status" value="1"/>
</dbReference>
<proteinExistence type="inferred from homology"/>
<dbReference type="SUPFAM" id="SSF51306">
    <property type="entry name" value="LexA/Signal peptidase"/>
    <property type="match status" value="1"/>
</dbReference>
<feature type="active site" evidence="7">
    <location>
        <position position="55"/>
    </location>
</feature>
<evidence type="ECO:0000256" key="2">
    <source>
        <dbReference type="ARBA" id="ARBA00004401"/>
    </source>
</evidence>
<comment type="subcellular location">
    <subcellularLocation>
        <location evidence="2">Cell membrane</location>
        <topology evidence="2">Single-pass type II membrane protein</topology>
    </subcellularLocation>
    <subcellularLocation>
        <location evidence="8">Membrane</location>
        <topology evidence="8">Single-pass type II membrane protein</topology>
    </subcellularLocation>
</comment>
<dbReference type="PROSITE" id="PS00761">
    <property type="entry name" value="SPASE_I_3"/>
    <property type="match status" value="1"/>
</dbReference>
<evidence type="ECO:0000259" key="9">
    <source>
        <dbReference type="Pfam" id="PF10502"/>
    </source>
</evidence>
<evidence type="ECO:0000256" key="5">
    <source>
        <dbReference type="ARBA" id="ARBA00022670"/>
    </source>
</evidence>
<evidence type="ECO:0000256" key="7">
    <source>
        <dbReference type="PIRSR" id="PIRSR600223-1"/>
    </source>
</evidence>
<sequence length="190" mass="21241">MTATTEAPTHPASEKARPSTVRNLVEWVVTLVGALAVALLVQRFLFQPFFIPSASMVPTLEVDDRVLVNKLSYRLHEVHRGDIVVFERSNDDPGTIRDLIKRVVAVEGDTVESRGDTLYVNDQPVKEPYRRTSSIGGQVTRLTIAQDQVFVMGDNRTDSTDSRVFGPIEEDRIVGRAFVKFWPLGDLGFL</sequence>
<evidence type="ECO:0000256" key="6">
    <source>
        <dbReference type="ARBA" id="ARBA00022801"/>
    </source>
</evidence>
<evidence type="ECO:0000256" key="4">
    <source>
        <dbReference type="ARBA" id="ARBA00013208"/>
    </source>
</evidence>
<dbReference type="PANTHER" id="PTHR43390:SF1">
    <property type="entry name" value="CHLOROPLAST PROCESSING PEPTIDASE"/>
    <property type="match status" value="1"/>
</dbReference>
<feature type="domain" description="Peptidase S26" evidence="9">
    <location>
        <begin position="25"/>
        <end position="182"/>
    </location>
</feature>
<dbReference type="GO" id="GO:0005886">
    <property type="term" value="C:plasma membrane"/>
    <property type="evidence" value="ECO:0007669"/>
    <property type="project" value="UniProtKB-SubCell"/>
</dbReference>
<evidence type="ECO:0000256" key="3">
    <source>
        <dbReference type="ARBA" id="ARBA00009370"/>
    </source>
</evidence>
<dbReference type="InterPro" id="IPR000223">
    <property type="entry name" value="Pept_S26A_signal_pept_1"/>
</dbReference>
<keyword evidence="8" id="KW-1133">Transmembrane helix</keyword>
<dbReference type="InterPro" id="IPR036286">
    <property type="entry name" value="LexA/Signal_pep-like_sf"/>
</dbReference>
<keyword evidence="5 8" id="KW-0645">Protease</keyword>
<dbReference type="CDD" id="cd06530">
    <property type="entry name" value="S26_SPase_I"/>
    <property type="match status" value="1"/>
</dbReference>
<dbReference type="PRINTS" id="PR00727">
    <property type="entry name" value="LEADERPTASE"/>
</dbReference>
<keyword evidence="8" id="KW-0812">Transmembrane</keyword>
<dbReference type="NCBIfam" id="TIGR02227">
    <property type="entry name" value="sigpep_I_bact"/>
    <property type="match status" value="1"/>
</dbReference>
<dbReference type="GO" id="GO:0009003">
    <property type="term" value="F:signal peptidase activity"/>
    <property type="evidence" value="ECO:0007669"/>
    <property type="project" value="UniProtKB-EC"/>
</dbReference>
<keyword evidence="8" id="KW-0472">Membrane</keyword>
<dbReference type="InterPro" id="IPR019758">
    <property type="entry name" value="Pept_S26A_signal_pept_1_CS"/>
</dbReference>
<evidence type="ECO:0000256" key="8">
    <source>
        <dbReference type="RuleBase" id="RU362042"/>
    </source>
</evidence>
<organism evidence="10">
    <name type="scientific">uncultured Acidimicrobiales bacterium</name>
    <dbReference type="NCBI Taxonomy" id="310071"/>
    <lineage>
        <taxon>Bacteria</taxon>
        <taxon>Bacillati</taxon>
        <taxon>Actinomycetota</taxon>
        <taxon>Acidimicrobiia</taxon>
        <taxon>Acidimicrobiales</taxon>
        <taxon>environmental samples</taxon>
    </lineage>
</organism>
<comment type="similarity">
    <text evidence="3 8">Belongs to the peptidase S26 family.</text>
</comment>
<accession>A0A6J4H5D6</accession>
<dbReference type="PANTHER" id="PTHR43390">
    <property type="entry name" value="SIGNAL PEPTIDASE I"/>
    <property type="match status" value="1"/>
</dbReference>
<dbReference type="EMBL" id="CADCSZ010000018">
    <property type="protein sequence ID" value="CAA9213618.1"/>
    <property type="molecule type" value="Genomic_DNA"/>
</dbReference>
<gene>
    <name evidence="10" type="ORF">AVDCRST_MAG76-256</name>
</gene>
<feature type="transmembrane region" description="Helical" evidence="8">
    <location>
        <begin position="27"/>
        <end position="46"/>
    </location>
</feature>
<dbReference type="GO" id="GO:0006465">
    <property type="term" value="P:signal peptide processing"/>
    <property type="evidence" value="ECO:0007669"/>
    <property type="project" value="InterPro"/>
</dbReference>
<evidence type="ECO:0000256" key="1">
    <source>
        <dbReference type="ARBA" id="ARBA00000677"/>
    </source>
</evidence>
<feature type="active site" evidence="7">
    <location>
        <position position="101"/>
    </location>
</feature>
<dbReference type="InterPro" id="IPR019533">
    <property type="entry name" value="Peptidase_S26"/>
</dbReference>